<reference evidence="4" key="1">
    <citation type="submission" date="2023-10" db="EMBL/GenBank/DDBJ databases">
        <authorList>
            <person name="Chen Y."/>
            <person name="Shah S."/>
            <person name="Dougan E. K."/>
            <person name="Thang M."/>
            <person name="Chan C."/>
        </authorList>
    </citation>
    <scope>NUCLEOTIDE SEQUENCE [LARGE SCALE GENOMIC DNA]</scope>
</reference>
<keyword evidence="5" id="KW-1185">Reference proteome</keyword>
<evidence type="ECO:0000256" key="2">
    <source>
        <dbReference type="ARBA" id="ARBA00023136"/>
    </source>
</evidence>
<dbReference type="Proteomes" id="UP001189429">
    <property type="component" value="Unassembled WGS sequence"/>
</dbReference>
<protein>
    <recommendedName>
        <fullName evidence="3">VASt domain-containing protein</fullName>
    </recommendedName>
</protein>
<dbReference type="EMBL" id="CAUYUJ010001558">
    <property type="protein sequence ID" value="CAK0796483.1"/>
    <property type="molecule type" value="Genomic_DNA"/>
</dbReference>
<dbReference type="InterPro" id="IPR031968">
    <property type="entry name" value="VASt"/>
</dbReference>
<dbReference type="Pfam" id="PF16016">
    <property type="entry name" value="VASt"/>
    <property type="match status" value="1"/>
</dbReference>
<name>A0ABN9PX31_9DINO</name>
<feature type="domain" description="VASt" evidence="3">
    <location>
        <begin position="13"/>
        <end position="144"/>
    </location>
</feature>
<sequence length="162" mass="18348">MRNEDWPVARFNTEVLKAKDMRASPWSEGRRVPGSLVRRLQFSFPAPDNTPRMVQRLIGLPEWMDSSMLVRMKTTEDQLTLVMSTCSHNVPYGECSRIEDRLHFTPDAARGGVAVAKWIGLVWVKSLPWALGPAAGFLEKQVHDQAKETWGKFQAHLRACAS</sequence>
<proteinExistence type="predicted"/>
<keyword evidence="2" id="KW-0472">Membrane</keyword>
<accession>A0ABN9PX31</accession>
<evidence type="ECO:0000256" key="1">
    <source>
        <dbReference type="ARBA" id="ARBA00004370"/>
    </source>
</evidence>
<comment type="caution">
    <text evidence="4">The sequence shown here is derived from an EMBL/GenBank/DDBJ whole genome shotgun (WGS) entry which is preliminary data.</text>
</comment>
<evidence type="ECO:0000313" key="5">
    <source>
        <dbReference type="Proteomes" id="UP001189429"/>
    </source>
</evidence>
<gene>
    <name evidence="4" type="ORF">PCOR1329_LOCUS5860</name>
</gene>
<comment type="subcellular location">
    <subcellularLocation>
        <location evidence="1">Membrane</location>
    </subcellularLocation>
</comment>
<evidence type="ECO:0000259" key="3">
    <source>
        <dbReference type="Pfam" id="PF16016"/>
    </source>
</evidence>
<evidence type="ECO:0000313" key="4">
    <source>
        <dbReference type="EMBL" id="CAK0796483.1"/>
    </source>
</evidence>
<organism evidence="4 5">
    <name type="scientific">Prorocentrum cordatum</name>
    <dbReference type="NCBI Taxonomy" id="2364126"/>
    <lineage>
        <taxon>Eukaryota</taxon>
        <taxon>Sar</taxon>
        <taxon>Alveolata</taxon>
        <taxon>Dinophyceae</taxon>
        <taxon>Prorocentrales</taxon>
        <taxon>Prorocentraceae</taxon>
        <taxon>Prorocentrum</taxon>
    </lineage>
</organism>